<evidence type="ECO:0008006" key="11">
    <source>
        <dbReference type="Google" id="ProtNLM"/>
    </source>
</evidence>
<organism evidence="9 10">
    <name type="scientific">Elysia chlorotica</name>
    <name type="common">Eastern emerald elysia</name>
    <name type="synonym">Sea slug</name>
    <dbReference type="NCBI Taxonomy" id="188477"/>
    <lineage>
        <taxon>Eukaryota</taxon>
        <taxon>Metazoa</taxon>
        <taxon>Spiralia</taxon>
        <taxon>Lophotrochozoa</taxon>
        <taxon>Mollusca</taxon>
        <taxon>Gastropoda</taxon>
        <taxon>Heterobranchia</taxon>
        <taxon>Euthyneura</taxon>
        <taxon>Panpulmonata</taxon>
        <taxon>Sacoglossa</taxon>
        <taxon>Placobranchoidea</taxon>
        <taxon>Plakobranchidae</taxon>
        <taxon>Elysia</taxon>
    </lineage>
</organism>
<dbReference type="GO" id="GO:0004222">
    <property type="term" value="F:metalloendopeptidase activity"/>
    <property type="evidence" value="ECO:0007669"/>
    <property type="project" value="TreeGrafter"/>
</dbReference>
<dbReference type="GO" id="GO:0005739">
    <property type="term" value="C:mitochondrion"/>
    <property type="evidence" value="ECO:0007669"/>
    <property type="project" value="TreeGrafter"/>
</dbReference>
<evidence type="ECO:0000313" key="10">
    <source>
        <dbReference type="Proteomes" id="UP000271974"/>
    </source>
</evidence>
<accession>A0A433U4E1</accession>
<feature type="domain" description="Peptidase M16 middle/third" evidence="8">
    <location>
        <begin position="2"/>
        <end position="119"/>
    </location>
</feature>
<dbReference type="Proteomes" id="UP000271974">
    <property type="component" value="Unassembled WGS sequence"/>
</dbReference>
<dbReference type="Gene3D" id="3.30.830.10">
    <property type="entry name" value="Metalloenzyme, LuxS/M16 peptidase-like"/>
    <property type="match status" value="2"/>
</dbReference>
<dbReference type="GO" id="GO:0043171">
    <property type="term" value="P:peptide catabolic process"/>
    <property type="evidence" value="ECO:0007669"/>
    <property type="project" value="TreeGrafter"/>
</dbReference>
<dbReference type="GO" id="GO:0005829">
    <property type="term" value="C:cytosol"/>
    <property type="evidence" value="ECO:0007669"/>
    <property type="project" value="TreeGrafter"/>
</dbReference>
<dbReference type="GO" id="GO:0046872">
    <property type="term" value="F:metal ion binding"/>
    <property type="evidence" value="ECO:0007669"/>
    <property type="project" value="UniProtKB-KW"/>
</dbReference>
<dbReference type="InterPro" id="IPR032632">
    <property type="entry name" value="Peptidase_M16_M"/>
</dbReference>
<dbReference type="AlphaFoldDB" id="A0A433U4E1"/>
<keyword evidence="5" id="KW-0862">Zinc</keyword>
<evidence type="ECO:0000256" key="5">
    <source>
        <dbReference type="ARBA" id="ARBA00022833"/>
    </source>
</evidence>
<evidence type="ECO:0000259" key="8">
    <source>
        <dbReference type="Pfam" id="PF16187"/>
    </source>
</evidence>
<proteinExistence type="inferred from homology"/>
<evidence type="ECO:0000256" key="3">
    <source>
        <dbReference type="ARBA" id="ARBA00022723"/>
    </source>
</evidence>
<dbReference type="InterPro" id="IPR050626">
    <property type="entry name" value="Peptidase_M16"/>
</dbReference>
<evidence type="ECO:0000256" key="4">
    <source>
        <dbReference type="ARBA" id="ARBA00022801"/>
    </source>
</evidence>
<dbReference type="EMBL" id="RQTK01000076">
    <property type="protein sequence ID" value="RUS88685.1"/>
    <property type="molecule type" value="Genomic_DNA"/>
</dbReference>
<dbReference type="STRING" id="188477.A0A433U4E1"/>
<evidence type="ECO:0000256" key="6">
    <source>
        <dbReference type="ARBA" id="ARBA00023049"/>
    </source>
</evidence>
<gene>
    <name evidence="9" type="ORF">EGW08_003580</name>
</gene>
<dbReference type="PANTHER" id="PTHR43690">
    <property type="entry name" value="NARDILYSIN"/>
    <property type="match status" value="1"/>
</dbReference>
<comment type="similarity">
    <text evidence="1">Belongs to the peptidase M16 family.</text>
</comment>
<dbReference type="GO" id="GO:0051603">
    <property type="term" value="P:proteolysis involved in protein catabolic process"/>
    <property type="evidence" value="ECO:0007669"/>
    <property type="project" value="TreeGrafter"/>
</dbReference>
<dbReference type="OrthoDB" id="952271at2759"/>
<keyword evidence="3" id="KW-0479">Metal-binding</keyword>
<reference evidence="9 10" key="1">
    <citation type="submission" date="2019-01" db="EMBL/GenBank/DDBJ databases">
        <title>A draft genome assembly of the solar-powered sea slug Elysia chlorotica.</title>
        <authorList>
            <person name="Cai H."/>
            <person name="Li Q."/>
            <person name="Fang X."/>
            <person name="Li J."/>
            <person name="Curtis N.E."/>
            <person name="Altenburger A."/>
            <person name="Shibata T."/>
            <person name="Feng M."/>
            <person name="Maeda T."/>
            <person name="Schwartz J.A."/>
            <person name="Shigenobu S."/>
            <person name="Lundholm N."/>
            <person name="Nishiyama T."/>
            <person name="Yang H."/>
            <person name="Hasebe M."/>
            <person name="Li S."/>
            <person name="Pierce S.K."/>
            <person name="Wang J."/>
        </authorList>
    </citation>
    <scope>NUCLEOTIDE SEQUENCE [LARGE SCALE GENOMIC DNA]</scope>
    <source>
        <strain evidence="9">EC2010</strain>
        <tissue evidence="9">Whole organism of an adult</tissue>
    </source>
</reference>
<name>A0A433U4E1_ELYCH</name>
<feature type="non-terminal residue" evidence="9">
    <location>
        <position position="229"/>
    </location>
</feature>
<dbReference type="PANTHER" id="PTHR43690:SF18">
    <property type="entry name" value="INSULIN-DEGRADING ENZYME-RELATED"/>
    <property type="match status" value="1"/>
</dbReference>
<dbReference type="Pfam" id="PF16187">
    <property type="entry name" value="Peptidase_M16_M"/>
    <property type="match status" value="1"/>
</dbReference>
<sequence length="229" mass="26549">MDPLHANLNSLFTHLFDDALTEYSYMAEMAGLRYSLDSSIYGLTLSVRGYNDKLTILLKKILEKMTTFVVDPSRLAIFKEMLSRSLKNFQAEQPLQQAIFYTNMLTSEVLWTKDELLQALDDVNVNNLQAFIKELLSKMFIEGFIYGNISRKQALEMMEMVEKTLCSKCETKPLLPSQHRRLREVQLPDGCYFVHKVKNDIHENSGIEVYYQCGQQNTQSNMLIELFCQ</sequence>
<keyword evidence="2" id="KW-0645">Protease</keyword>
<evidence type="ECO:0000256" key="2">
    <source>
        <dbReference type="ARBA" id="ARBA00022670"/>
    </source>
</evidence>
<dbReference type="GO" id="GO:0005782">
    <property type="term" value="C:peroxisomal matrix"/>
    <property type="evidence" value="ECO:0007669"/>
    <property type="project" value="TreeGrafter"/>
</dbReference>
<comment type="caution">
    <text evidence="9">The sequence shown here is derived from an EMBL/GenBank/DDBJ whole genome shotgun (WGS) entry which is preliminary data.</text>
</comment>
<dbReference type="Pfam" id="PF05193">
    <property type="entry name" value="Peptidase_M16_C"/>
    <property type="match status" value="1"/>
</dbReference>
<evidence type="ECO:0000313" key="9">
    <source>
        <dbReference type="EMBL" id="RUS88685.1"/>
    </source>
</evidence>
<evidence type="ECO:0000259" key="7">
    <source>
        <dbReference type="Pfam" id="PF05193"/>
    </source>
</evidence>
<keyword evidence="4" id="KW-0378">Hydrolase</keyword>
<keyword evidence="6" id="KW-0482">Metalloprotease</keyword>
<dbReference type="InterPro" id="IPR011249">
    <property type="entry name" value="Metalloenz_LuxS/M16"/>
</dbReference>
<dbReference type="FunFam" id="3.30.830.10:FF:000003">
    <property type="entry name" value="Insulin-degrading enzyme"/>
    <property type="match status" value="1"/>
</dbReference>
<keyword evidence="10" id="KW-1185">Reference proteome</keyword>
<feature type="domain" description="Peptidase M16 C-terminal" evidence="7">
    <location>
        <begin position="123"/>
        <end position="228"/>
    </location>
</feature>
<protein>
    <recommendedName>
        <fullName evidence="11">Peptidase M16 middle/third domain-containing protein</fullName>
    </recommendedName>
</protein>
<dbReference type="InterPro" id="IPR007863">
    <property type="entry name" value="Peptidase_M16_C"/>
</dbReference>
<dbReference type="SUPFAM" id="SSF63411">
    <property type="entry name" value="LuxS/MPP-like metallohydrolase"/>
    <property type="match status" value="1"/>
</dbReference>
<evidence type="ECO:0000256" key="1">
    <source>
        <dbReference type="ARBA" id="ARBA00007261"/>
    </source>
</evidence>